<dbReference type="Gene3D" id="2.120.10.30">
    <property type="entry name" value="TolB, C-terminal domain"/>
    <property type="match status" value="1"/>
</dbReference>
<accession>A0A1I6FY34</accession>
<dbReference type="InterPro" id="IPR011659">
    <property type="entry name" value="WD40"/>
</dbReference>
<name>A0A1I6FY34_9FLAO</name>
<dbReference type="InterPro" id="IPR011042">
    <property type="entry name" value="6-blade_b-propeller_TolB-like"/>
</dbReference>
<evidence type="ECO:0000256" key="1">
    <source>
        <dbReference type="ARBA" id="ARBA00009820"/>
    </source>
</evidence>
<dbReference type="Pfam" id="PF07676">
    <property type="entry name" value="PD40"/>
    <property type="match status" value="3"/>
</dbReference>
<evidence type="ECO:0000313" key="2">
    <source>
        <dbReference type="EMBL" id="SFR34810.1"/>
    </source>
</evidence>
<organism evidence="2 3">
    <name type="scientific">Robiginitalea myxolifaciens</name>
    <dbReference type="NCBI Taxonomy" id="400055"/>
    <lineage>
        <taxon>Bacteria</taxon>
        <taxon>Pseudomonadati</taxon>
        <taxon>Bacteroidota</taxon>
        <taxon>Flavobacteriia</taxon>
        <taxon>Flavobacteriales</taxon>
        <taxon>Flavobacteriaceae</taxon>
        <taxon>Robiginitalea</taxon>
    </lineage>
</organism>
<gene>
    <name evidence="2" type="ORF">SAMN04490243_0890</name>
</gene>
<dbReference type="PANTHER" id="PTHR36842:SF1">
    <property type="entry name" value="PROTEIN TOLB"/>
    <property type="match status" value="1"/>
</dbReference>
<evidence type="ECO:0000313" key="3">
    <source>
        <dbReference type="Proteomes" id="UP000199534"/>
    </source>
</evidence>
<protein>
    <submittedName>
        <fullName evidence="2">WD40-like Beta Propeller Repeat</fullName>
    </submittedName>
</protein>
<dbReference type="AlphaFoldDB" id="A0A1I6FY34"/>
<dbReference type="RefSeq" id="WP_218154985.1">
    <property type="nucleotide sequence ID" value="NZ_FOYQ01000001.1"/>
</dbReference>
<comment type="similarity">
    <text evidence="1">Belongs to the TolB family.</text>
</comment>
<proteinExistence type="inferred from homology"/>
<dbReference type="PANTHER" id="PTHR36842">
    <property type="entry name" value="PROTEIN TOLB HOMOLOG"/>
    <property type="match status" value="1"/>
</dbReference>
<reference evidence="2 3" key="1">
    <citation type="submission" date="2016-10" db="EMBL/GenBank/DDBJ databases">
        <authorList>
            <person name="de Groot N.N."/>
        </authorList>
    </citation>
    <scope>NUCLEOTIDE SEQUENCE [LARGE SCALE GENOMIC DNA]</scope>
    <source>
        <strain evidence="2 3">DSM 21019</strain>
    </source>
</reference>
<dbReference type="STRING" id="400055.SAMN04490243_0890"/>
<keyword evidence="3" id="KW-1185">Reference proteome</keyword>
<dbReference type="Proteomes" id="UP000199534">
    <property type="component" value="Unassembled WGS sequence"/>
</dbReference>
<dbReference type="EMBL" id="FOYQ01000001">
    <property type="protein sequence ID" value="SFR34810.1"/>
    <property type="molecule type" value="Genomic_DNA"/>
</dbReference>
<dbReference type="SUPFAM" id="SSF69304">
    <property type="entry name" value="Tricorn protease N-terminal domain"/>
    <property type="match status" value="1"/>
</dbReference>
<sequence length="287" mass="32472">MILQDTTSFIQTVHINDGHIDTIATFDKHFEAPNWHPDNYLIINSKGKLYTLDLTSNKLDVLDSGFADRNNNDHVISPDLKWLGISHYVKDSASQEGRGQSVIFKMPITGGTPQRITQESNSFLHGWKPDGSAVIYTGKRGDNFDIYAIDSNGGKEIRLTTTEGLDDGPEYSPDGKYVYFNSFRTGKMQIWRMQANGSNPEQMTFDQYSNWFPHVSPDGKWIVYISYVEDQGQAHPFGKQVKLRLMDLETREIRDLTPVFFGGQGSINVPSWSPDSRQVAFVSYSVN</sequence>